<reference evidence="3" key="1">
    <citation type="journal article" date="2013" name="Genome">
        <title>Draft Genome Sequence of Geobacillus kaustophilus GBlys, a Lysogenic Strain with Bacteriophage phiOH2.</title>
        <authorList>
            <person name="Doi K."/>
            <person name="Mori K."/>
            <person name="Martono H."/>
            <person name="Nagayoshi Y."/>
            <person name="Fujino Y."/>
            <person name="Tashiro K."/>
            <person name="Kuhara S."/>
            <person name="Ohshima T."/>
        </authorList>
    </citation>
    <scope>NUCLEOTIDE SEQUENCE [LARGE SCALE GENOMIC DNA]</scope>
    <source>
        <strain evidence="3">GBlys</strain>
    </source>
</reference>
<dbReference type="GO" id="GO:0005975">
    <property type="term" value="P:carbohydrate metabolic process"/>
    <property type="evidence" value="ECO:0007669"/>
    <property type="project" value="TreeGrafter"/>
</dbReference>
<dbReference type="NCBIfam" id="NF033510">
    <property type="entry name" value="Ca_tandemer"/>
    <property type="match status" value="3"/>
</dbReference>
<dbReference type="PANTHER" id="PTHR22901:SF0">
    <property type="entry name" value="SIALATE O-ACETYLESTERASE"/>
    <property type="match status" value="1"/>
</dbReference>
<dbReference type="EMBL" id="BASG01000001">
    <property type="protein sequence ID" value="GAD11790.1"/>
    <property type="molecule type" value="Genomic_DNA"/>
</dbReference>
<sequence length="532" mass="56200">MPRTFSFCFDEQNYNMIESIDEKGIVMGWKKWMVSSFVTASLVIAGAAESEAYAAKPAKLAIESAQPVNASTVKEYIVKGKGLKGAKIKIVITDGKASVTHYTVVQKSGSFEAPVNVSTLRDGTLTVSVTQIIKGQKHSRVQKKIIKDTKAPSVPVITNKGWINAKQQNAYAVQGTAEPHSAVKVSLSDGKQRITKMVHADGKGRFRAVIDARKLAEGEITVSAVSVDSAGNQSGQSKKVLRKDVSIEAPELLNEGYINAFNYEAYPVTGTGTPGEKVVVEAADGKKSVSASGLVDEDGNYEVEINTSSLKDGKITIRVKTIDQAGNESRMASVVLIKSLTSPAKPSIENKGYVNASADATAYEVTGKGEPGAEVEVTLSDGTNEISTVGTVEENGRYRVEADISPLSDGLITITAVQTSATGNVSPEATTTVWKDTAVAAPSLNALPAVTNQNQAAYTIAGTAESNASVQIIITDGQKSLVERTSADSNGNFSKTIDLSAFNNGQLMIIVTQEDKAQNHSEATTATVTKGQ</sequence>
<dbReference type="InterPro" id="IPR013783">
    <property type="entry name" value="Ig-like_fold"/>
</dbReference>
<feature type="domain" description="Bacterial Ig" evidence="1">
    <location>
        <begin position="360"/>
        <end position="433"/>
    </location>
</feature>
<dbReference type="InterPro" id="IPR039329">
    <property type="entry name" value="SIAE"/>
</dbReference>
<gene>
    <name evidence="2" type="ORF">GBL_0007</name>
</gene>
<comment type="caution">
    <text evidence="2">The sequence shown here is derived from an EMBL/GenBank/DDBJ whole genome shotgun (WGS) entry which is preliminary data.</text>
</comment>
<evidence type="ECO:0000259" key="1">
    <source>
        <dbReference type="Pfam" id="PF17936"/>
    </source>
</evidence>
<dbReference type="Proteomes" id="UP000016424">
    <property type="component" value="Unassembled WGS sequence"/>
</dbReference>
<feature type="domain" description="Bacterial Ig" evidence="1">
    <location>
        <begin position="169"/>
        <end position="237"/>
    </location>
</feature>
<organism evidence="2 3">
    <name type="scientific">Geobacillus kaustophilus GBlys</name>
    <dbReference type="NCBI Taxonomy" id="1337888"/>
    <lineage>
        <taxon>Bacteria</taxon>
        <taxon>Bacillati</taxon>
        <taxon>Bacillota</taxon>
        <taxon>Bacilli</taxon>
        <taxon>Bacillales</taxon>
        <taxon>Anoxybacillaceae</taxon>
        <taxon>Geobacillus</taxon>
        <taxon>Geobacillus thermoleovorans group</taxon>
    </lineage>
</organism>
<dbReference type="Gene3D" id="2.60.40.10">
    <property type="entry name" value="Immunoglobulins"/>
    <property type="match status" value="4"/>
</dbReference>
<dbReference type="AlphaFoldDB" id="U2X0E1"/>
<evidence type="ECO:0000313" key="2">
    <source>
        <dbReference type="EMBL" id="GAD11790.1"/>
    </source>
</evidence>
<proteinExistence type="predicted"/>
<dbReference type="PANTHER" id="PTHR22901">
    <property type="entry name" value="SIALATE O-ACETYLESTERASE"/>
    <property type="match status" value="1"/>
</dbReference>
<evidence type="ECO:0000313" key="3">
    <source>
        <dbReference type="Proteomes" id="UP000016424"/>
    </source>
</evidence>
<feature type="domain" description="Bacterial Ig" evidence="1">
    <location>
        <begin position="454"/>
        <end position="529"/>
    </location>
</feature>
<protein>
    <recommendedName>
        <fullName evidence="1">Bacterial Ig domain-containing protein</fullName>
    </recommendedName>
</protein>
<dbReference type="InterPro" id="IPR041498">
    <property type="entry name" value="Big_6"/>
</dbReference>
<dbReference type="GO" id="GO:0001681">
    <property type="term" value="F:sialate O-acetylesterase activity"/>
    <property type="evidence" value="ECO:0007669"/>
    <property type="project" value="InterPro"/>
</dbReference>
<dbReference type="Pfam" id="PF17936">
    <property type="entry name" value="Big_6"/>
    <property type="match status" value="4"/>
</dbReference>
<name>U2X0E1_GEOKU</name>
<feature type="domain" description="Bacterial Ig" evidence="1">
    <location>
        <begin position="264"/>
        <end position="335"/>
    </location>
</feature>
<accession>U2X0E1</accession>